<dbReference type="PATRIC" id="fig|1197174.4.peg.2460"/>
<dbReference type="EMBL" id="ALAB01000029">
    <property type="protein sequence ID" value="EJI84582.1"/>
    <property type="molecule type" value="Genomic_DNA"/>
</dbReference>
<keyword evidence="1" id="KW-1133">Transmembrane helix</keyword>
<keyword evidence="3" id="KW-1185">Reference proteome</keyword>
<gene>
    <name evidence="2" type="ORF">AEST_25150</name>
</gene>
<keyword evidence="1" id="KW-0812">Transmembrane</keyword>
<comment type="caution">
    <text evidence="2">The sequence shown here is derived from an EMBL/GenBank/DDBJ whole genome shotgun (WGS) entry which is preliminary data.</text>
</comment>
<evidence type="ECO:0000313" key="3">
    <source>
        <dbReference type="Proteomes" id="UP000012043"/>
    </source>
</evidence>
<protein>
    <submittedName>
        <fullName evidence="2">Uncharacterized protein</fullName>
    </submittedName>
</protein>
<evidence type="ECO:0000313" key="2">
    <source>
        <dbReference type="EMBL" id="EJI84582.1"/>
    </source>
</evidence>
<name>J2IBU1_9ALTE</name>
<reference evidence="2 3" key="1">
    <citation type="journal article" date="2012" name="J. Bacteriol.">
        <title>Genome Sequence of Pectin-Degrading Alishewanella aestuarii Strain B11T, Isolated from Tidal Flat Sediment.</title>
        <authorList>
            <person name="Jung J."/>
            <person name="Choi S."/>
            <person name="Chun J."/>
            <person name="Park W."/>
        </authorList>
    </citation>
    <scope>NUCLEOTIDE SEQUENCE [LARGE SCALE GENOMIC DNA]</scope>
    <source>
        <strain evidence="2 3">B11</strain>
    </source>
</reference>
<keyword evidence="1" id="KW-0472">Membrane</keyword>
<accession>J2IBU1</accession>
<proteinExistence type="predicted"/>
<organism evidence="2 3">
    <name type="scientific">Alishewanella aestuarii B11</name>
    <dbReference type="NCBI Taxonomy" id="1197174"/>
    <lineage>
        <taxon>Bacteria</taxon>
        <taxon>Pseudomonadati</taxon>
        <taxon>Pseudomonadota</taxon>
        <taxon>Gammaproteobacteria</taxon>
        <taxon>Alteromonadales</taxon>
        <taxon>Alteromonadaceae</taxon>
        <taxon>Alishewanella</taxon>
    </lineage>
</organism>
<feature type="transmembrane region" description="Helical" evidence="1">
    <location>
        <begin position="6"/>
        <end position="28"/>
    </location>
</feature>
<sequence length="46" mass="5471">MRWSLLMRYWLIEIVALWQMGVFGVNYFGRFASIMLIMPSYPPTAL</sequence>
<dbReference type="AlphaFoldDB" id="J2IBU1"/>
<evidence type="ECO:0000256" key="1">
    <source>
        <dbReference type="SAM" id="Phobius"/>
    </source>
</evidence>
<dbReference type="Proteomes" id="UP000012043">
    <property type="component" value="Unassembled WGS sequence"/>
</dbReference>